<dbReference type="AlphaFoldDB" id="A0ABD1KVU6"/>
<dbReference type="InterPro" id="IPR036638">
    <property type="entry name" value="HLH_DNA-bd_sf"/>
</dbReference>
<keyword evidence="2" id="KW-0804">Transcription</keyword>
<evidence type="ECO:0000313" key="5">
    <source>
        <dbReference type="EMBL" id="KAL2103288.1"/>
    </source>
</evidence>
<dbReference type="InterPro" id="IPR050359">
    <property type="entry name" value="bHLH_transcription_factors"/>
</dbReference>
<evidence type="ECO:0000256" key="1">
    <source>
        <dbReference type="ARBA" id="ARBA00023015"/>
    </source>
</evidence>
<dbReference type="SMART" id="SM00353">
    <property type="entry name" value="HLH"/>
    <property type="match status" value="1"/>
</dbReference>
<evidence type="ECO:0000256" key="2">
    <source>
        <dbReference type="ARBA" id="ARBA00023163"/>
    </source>
</evidence>
<feature type="domain" description="BHLH" evidence="4">
    <location>
        <begin position="69"/>
        <end position="123"/>
    </location>
</feature>
<dbReference type="Pfam" id="PF00010">
    <property type="entry name" value="HLH"/>
    <property type="match status" value="1"/>
</dbReference>
<dbReference type="PANTHER" id="PTHR19290:SF104">
    <property type="entry name" value="GH17679P"/>
    <property type="match status" value="1"/>
</dbReference>
<comment type="caution">
    <text evidence="5">The sequence shown here is derived from an EMBL/GenBank/DDBJ whole genome shotgun (WGS) entry which is preliminary data.</text>
</comment>
<accession>A0ABD1KVU6</accession>
<proteinExistence type="predicted"/>
<evidence type="ECO:0000256" key="3">
    <source>
        <dbReference type="SAM" id="MobiDB-lite"/>
    </source>
</evidence>
<dbReference type="PANTHER" id="PTHR19290">
    <property type="entry name" value="BASIC HELIX-LOOP-HELIX PROTEIN NEUROGENIN-RELATED"/>
    <property type="match status" value="1"/>
</dbReference>
<feature type="region of interest" description="Disordered" evidence="3">
    <location>
        <begin position="27"/>
        <end position="47"/>
    </location>
</feature>
<dbReference type="SUPFAM" id="SSF47459">
    <property type="entry name" value="HLH, helix-loop-helix DNA-binding domain"/>
    <property type="match status" value="1"/>
</dbReference>
<dbReference type="Proteomes" id="UP001591681">
    <property type="component" value="Unassembled WGS sequence"/>
</dbReference>
<name>A0ABD1KVU6_9TELE</name>
<sequence>MFQSGNSNFDMNRPQVCWAVRGAVHGDESAQSQQLPESNMDWSSGERPSVLNRTRGSFATANVHRKPTAERLSINARERKRMHDLNDALDDLRSVIPHTPSPTVRKLSKIATVLLAKNYILIQEKVIEEMRRLLGNQNAPSINQAWTGPALFAKLPECSQNFMPRLH</sequence>
<protein>
    <recommendedName>
        <fullName evidence="4">BHLH domain-containing protein</fullName>
    </recommendedName>
</protein>
<dbReference type="Gene3D" id="4.10.280.10">
    <property type="entry name" value="Helix-loop-helix DNA-binding domain"/>
    <property type="match status" value="1"/>
</dbReference>
<gene>
    <name evidence="5" type="ORF">ACEWY4_000156</name>
</gene>
<evidence type="ECO:0000313" key="6">
    <source>
        <dbReference type="Proteomes" id="UP001591681"/>
    </source>
</evidence>
<reference evidence="5 6" key="1">
    <citation type="submission" date="2024-09" db="EMBL/GenBank/DDBJ databases">
        <title>A chromosome-level genome assembly of Gray's grenadier anchovy, Coilia grayii.</title>
        <authorList>
            <person name="Fu Z."/>
        </authorList>
    </citation>
    <scope>NUCLEOTIDE SEQUENCE [LARGE SCALE GENOMIC DNA]</scope>
    <source>
        <strain evidence="5">G4</strain>
        <tissue evidence="5">Muscle</tissue>
    </source>
</reference>
<organism evidence="5 6">
    <name type="scientific">Coilia grayii</name>
    <name type="common">Gray's grenadier anchovy</name>
    <dbReference type="NCBI Taxonomy" id="363190"/>
    <lineage>
        <taxon>Eukaryota</taxon>
        <taxon>Metazoa</taxon>
        <taxon>Chordata</taxon>
        <taxon>Craniata</taxon>
        <taxon>Vertebrata</taxon>
        <taxon>Euteleostomi</taxon>
        <taxon>Actinopterygii</taxon>
        <taxon>Neopterygii</taxon>
        <taxon>Teleostei</taxon>
        <taxon>Clupei</taxon>
        <taxon>Clupeiformes</taxon>
        <taxon>Clupeoidei</taxon>
        <taxon>Engraulidae</taxon>
        <taxon>Coilinae</taxon>
        <taxon>Coilia</taxon>
    </lineage>
</organism>
<keyword evidence="1" id="KW-0805">Transcription regulation</keyword>
<feature type="compositionally biased region" description="Polar residues" evidence="3">
    <location>
        <begin position="29"/>
        <end position="42"/>
    </location>
</feature>
<dbReference type="InterPro" id="IPR011598">
    <property type="entry name" value="bHLH_dom"/>
</dbReference>
<evidence type="ECO:0000259" key="4">
    <source>
        <dbReference type="PROSITE" id="PS50888"/>
    </source>
</evidence>
<dbReference type="EMBL" id="JBHFQA010000001">
    <property type="protein sequence ID" value="KAL2103288.1"/>
    <property type="molecule type" value="Genomic_DNA"/>
</dbReference>
<dbReference type="PROSITE" id="PS50888">
    <property type="entry name" value="BHLH"/>
    <property type="match status" value="1"/>
</dbReference>
<keyword evidence="6" id="KW-1185">Reference proteome</keyword>